<dbReference type="EMBL" id="JOWA01000104">
    <property type="protein sequence ID" value="KEZ41989.1"/>
    <property type="molecule type" value="Genomic_DNA"/>
</dbReference>
<organism evidence="2 3">
    <name type="scientific">Pseudallescheria apiosperma</name>
    <name type="common">Scedosporium apiospermum</name>
    <dbReference type="NCBI Taxonomy" id="563466"/>
    <lineage>
        <taxon>Eukaryota</taxon>
        <taxon>Fungi</taxon>
        <taxon>Dikarya</taxon>
        <taxon>Ascomycota</taxon>
        <taxon>Pezizomycotina</taxon>
        <taxon>Sordariomycetes</taxon>
        <taxon>Hypocreomycetidae</taxon>
        <taxon>Microascales</taxon>
        <taxon>Microascaceae</taxon>
        <taxon>Scedosporium</taxon>
    </lineage>
</organism>
<dbReference type="GeneID" id="27725639"/>
<gene>
    <name evidence="2" type="ORF">SAPIO_CDS6567</name>
</gene>
<protein>
    <recommendedName>
        <fullName evidence="1">N,N-dimethylformamidase beta subunit-like C-terminal domain-containing protein</fullName>
    </recommendedName>
</protein>
<keyword evidence="3" id="KW-1185">Reference proteome</keyword>
<dbReference type="AlphaFoldDB" id="A0A084G3S7"/>
<evidence type="ECO:0000313" key="2">
    <source>
        <dbReference type="EMBL" id="KEZ41989.1"/>
    </source>
</evidence>
<sequence>MIKTTPVQKKEVRPHTEADFAWSRPHGLVEKPGMYPGEPEAWVYCDKFSYEEGETVSLKVHTTAEYFDIEVIRDGYKAHTVFHQTGLKGQLCDTPGDAYAVGCGWPEALSIHLEEGKWESAFYLIIIRIKEFHGRVYEREGFFIVKSKLRSTSAKDTADFVLIHATSTLLAYNDWGGANHYRGIKDGYQDDEPSPLSSTQRPIARGMLRIPANAPREANGPMAIEHGSTPRFPALEYAWYFRYSRHYADAGWATYERPFVVWAEKNGYRVHHLTQSDLHVERDCLQGYSTAVAVGHDEYWSWEQRDTLDAFVDAGGKLARFGGNYIWQVRFDEAMQTQYCYRVPQADPITATDATRVTTFWDWTKIGRPGAQSVGLTGIMGCYTRYGMAAPRSSGGFQVYRPEHWALAGSELRYGDQFGADPVNIAAFEVDGVDYYFKKGLPYPTCADGAPTNLEIIAMCPATFGERDVSGGTEPVGGPLREVLGVIEMTYEGMEVPEYLRDREYGSGMVASFTRGKGEVFCAGTCEWVVGLIKRDVFTEIITNNVLMRFSGRQKPTE</sequence>
<dbReference type="HOGENOM" id="CLU_030803_1_0_1"/>
<comment type="caution">
    <text evidence="2">The sequence shown here is derived from an EMBL/GenBank/DDBJ whole genome shotgun (WGS) entry which is preliminary data.</text>
</comment>
<reference evidence="2 3" key="1">
    <citation type="journal article" date="2014" name="Genome Announc.">
        <title>Draft genome sequence of the pathogenic fungus Scedosporium apiospermum.</title>
        <authorList>
            <person name="Vandeputte P."/>
            <person name="Ghamrawi S."/>
            <person name="Rechenmann M."/>
            <person name="Iltis A."/>
            <person name="Giraud S."/>
            <person name="Fleury M."/>
            <person name="Thornton C."/>
            <person name="Delhaes L."/>
            <person name="Meyer W."/>
            <person name="Papon N."/>
            <person name="Bouchara J.P."/>
        </authorList>
    </citation>
    <scope>NUCLEOTIDE SEQUENCE [LARGE SCALE GENOMIC DNA]</scope>
    <source>
        <strain evidence="2 3">IHEM 14462</strain>
    </source>
</reference>
<dbReference type="Pfam" id="PF20254">
    <property type="entry name" value="DMFA2_C"/>
    <property type="match status" value="1"/>
</dbReference>
<evidence type="ECO:0000259" key="1">
    <source>
        <dbReference type="Pfam" id="PF20254"/>
    </source>
</evidence>
<dbReference type="KEGG" id="sapo:SAPIO_CDS6567"/>
<dbReference type="Proteomes" id="UP000028545">
    <property type="component" value="Unassembled WGS sequence"/>
</dbReference>
<feature type="domain" description="N,N-dimethylformamidase beta subunit-like C-terminal" evidence="1">
    <location>
        <begin position="69"/>
        <end position="533"/>
    </location>
</feature>
<dbReference type="OMA" id="WGGSNHY"/>
<dbReference type="InterPro" id="IPR046540">
    <property type="entry name" value="DMFA2_C"/>
</dbReference>
<dbReference type="RefSeq" id="XP_016641788.1">
    <property type="nucleotide sequence ID" value="XM_016788635.1"/>
</dbReference>
<evidence type="ECO:0000313" key="3">
    <source>
        <dbReference type="Proteomes" id="UP000028545"/>
    </source>
</evidence>
<proteinExistence type="predicted"/>
<dbReference type="VEuPathDB" id="FungiDB:SAPIO_CDS6567"/>
<accession>A0A084G3S7</accession>
<name>A0A084G3S7_PSEDA</name>
<dbReference type="OrthoDB" id="199238at2759"/>